<evidence type="ECO:0000256" key="9">
    <source>
        <dbReference type="PROSITE-ProRule" id="PRU00221"/>
    </source>
</evidence>
<feature type="non-terminal residue" evidence="12">
    <location>
        <position position="742"/>
    </location>
</feature>
<feature type="compositionally biased region" description="Low complexity" evidence="10">
    <location>
        <begin position="729"/>
        <end position="742"/>
    </location>
</feature>
<name>A0AA36FVP8_9BILA</name>
<sequence>MYEFHREVKLNQGAGGSFSNNISVHYHEGKNITYGSVSHRSTVSVFTWDLKLENITQENWPVRDVNTDRQCMVIQAKFVHPSCRTNPLLVMATNTGAMVYCAKSQKLLAWNPLDIAMSEVLVCNESTLFTKGITWVDNTVLVGSYTGEILVFQCSGENSVNVKKPLMEHREPICDLATCRFDDLTCSADMGGTVIVWGTKCKSAAKKISTEQPINAINVLRKQCIVGTIRGKMLLYATQNGALMAEIDCHCRAVTQISVAPESAYILTGGEDGTYRIFKLHTRKPDAYQVEWRHSDSIPDEMLSGCQFTNGRGSGIVFVSYDHGGVLFYRIAKKGRPEDKDEKPPVREVQEEPEAPPAFGGIDQSDGMEGCSGAGHSMSPFELCAHDDIASAIAVDPVLGFRTHKMNIAFVPLSAREQLRCKQIIKEFRDDGNFSKCVQLLNEARISEVTKPLSRNKLDRIEALMGVIGEMNKDEEVQLLKKDLNDFSVMYSTRRRRAQLWLGPGSYINHDCTPNCKFVPSVFEMETDQLIARLRPRILATPKVEIPPPPEILLDLSPKKKNGKHGPELIVEQIKELAKPLIKKKNGVHKVKRKPRPRINHTGPNFDLYLPRMLAVPEPKEGQRYSKRIRGVDPNSAQQKALKSQAEPEPEPEPETCRQVERIPSMDEAIMMGPVEQEYLSEAEEQPEFDPEMPVLCPEVTPPHRGHDFYNAIQESPTTPTINGHHPSSDLASSSSAPRFFD</sequence>
<evidence type="ECO:0000256" key="2">
    <source>
        <dbReference type="ARBA" id="ARBA00004286"/>
    </source>
</evidence>
<evidence type="ECO:0000259" key="11">
    <source>
        <dbReference type="Pfam" id="PF21031"/>
    </source>
</evidence>
<proteinExistence type="predicted"/>
<dbReference type="InterPro" id="IPR046341">
    <property type="entry name" value="SET_dom_sf"/>
</dbReference>
<feature type="region of interest" description="Disordered" evidence="10">
    <location>
        <begin position="619"/>
        <end position="659"/>
    </location>
</feature>
<keyword evidence="3" id="KW-0158">Chromosome</keyword>
<dbReference type="SMART" id="SM00320">
    <property type="entry name" value="WD40"/>
    <property type="match status" value="2"/>
</dbReference>
<dbReference type="InterPro" id="IPR039977">
    <property type="entry name" value="Suv4-20/Set9"/>
</dbReference>
<keyword evidence="8" id="KW-0539">Nucleus</keyword>
<dbReference type="PANTHER" id="PTHR12977:SF4">
    <property type="entry name" value="HISTONE-LYSINE N-METHYLTRANSFERASE KMT5B"/>
    <property type="match status" value="1"/>
</dbReference>
<evidence type="ECO:0000256" key="7">
    <source>
        <dbReference type="ARBA" id="ARBA00022853"/>
    </source>
</evidence>
<dbReference type="Pfam" id="PF21031">
    <property type="entry name" value="WDR54"/>
    <property type="match status" value="1"/>
</dbReference>
<evidence type="ECO:0000256" key="6">
    <source>
        <dbReference type="ARBA" id="ARBA00022691"/>
    </source>
</evidence>
<dbReference type="GO" id="GO:0032259">
    <property type="term" value="P:methylation"/>
    <property type="evidence" value="ECO:0007669"/>
    <property type="project" value="UniProtKB-KW"/>
</dbReference>
<accession>A0AA36FVP8</accession>
<dbReference type="SUPFAM" id="SSF82199">
    <property type="entry name" value="SET domain"/>
    <property type="match status" value="1"/>
</dbReference>
<dbReference type="Gene3D" id="1.10.10.1700">
    <property type="entry name" value="Histone-lysine N-methyltransferase"/>
    <property type="match status" value="1"/>
</dbReference>
<feature type="region of interest" description="Disordered" evidence="10">
    <location>
        <begin position="680"/>
        <end position="742"/>
    </location>
</feature>
<dbReference type="InterPro" id="IPR036322">
    <property type="entry name" value="WD40_repeat_dom_sf"/>
</dbReference>
<keyword evidence="4" id="KW-0489">Methyltransferase</keyword>
<comment type="caution">
    <text evidence="12">The sequence shown here is derived from an EMBL/GenBank/DDBJ whole genome shotgun (WGS) entry which is preliminary data.</text>
</comment>
<evidence type="ECO:0000256" key="3">
    <source>
        <dbReference type="ARBA" id="ARBA00022454"/>
    </source>
</evidence>
<evidence type="ECO:0000313" key="13">
    <source>
        <dbReference type="Proteomes" id="UP001177023"/>
    </source>
</evidence>
<feature type="compositionally biased region" description="Basic and acidic residues" evidence="10">
    <location>
        <begin position="336"/>
        <end position="350"/>
    </location>
</feature>
<keyword evidence="13" id="KW-1185">Reference proteome</keyword>
<dbReference type="InterPro" id="IPR049546">
    <property type="entry name" value="WDR54_beta_prop"/>
</dbReference>
<dbReference type="Proteomes" id="UP001177023">
    <property type="component" value="Unassembled WGS sequence"/>
</dbReference>
<dbReference type="Gene3D" id="2.130.10.10">
    <property type="entry name" value="YVTN repeat-like/Quinoprotein amine dehydrogenase"/>
    <property type="match status" value="1"/>
</dbReference>
<feature type="region of interest" description="Disordered" evidence="10">
    <location>
        <begin position="336"/>
        <end position="371"/>
    </location>
</feature>
<evidence type="ECO:0000256" key="4">
    <source>
        <dbReference type="ARBA" id="ARBA00022603"/>
    </source>
</evidence>
<dbReference type="InterPro" id="IPR041938">
    <property type="entry name" value="Hist-Lys_N-MTase_N"/>
</dbReference>
<dbReference type="PANTHER" id="PTHR12977">
    <property type="entry name" value="SUPPRESSOR OF VARIEGATION 4-20-RELATED"/>
    <property type="match status" value="1"/>
</dbReference>
<feature type="domain" description="WD repeat-containing protein 54 beta-propeller" evidence="11">
    <location>
        <begin position="1"/>
        <end position="323"/>
    </location>
</feature>
<dbReference type="GO" id="GO:0005634">
    <property type="term" value="C:nucleus"/>
    <property type="evidence" value="ECO:0007669"/>
    <property type="project" value="UniProtKB-SubCell"/>
</dbReference>
<evidence type="ECO:0000256" key="1">
    <source>
        <dbReference type="ARBA" id="ARBA00004123"/>
    </source>
</evidence>
<feature type="compositionally biased region" description="Acidic residues" evidence="10">
    <location>
        <begin position="680"/>
        <end position="691"/>
    </location>
</feature>
<protein>
    <recommendedName>
        <fullName evidence="11">WD repeat-containing protein 54 beta-propeller domain-containing protein</fullName>
    </recommendedName>
</protein>
<keyword evidence="7" id="KW-0156">Chromatin regulator</keyword>
<evidence type="ECO:0000313" key="12">
    <source>
        <dbReference type="EMBL" id="CAJ0564083.1"/>
    </source>
</evidence>
<dbReference type="InterPro" id="IPR015943">
    <property type="entry name" value="WD40/YVTN_repeat-like_dom_sf"/>
</dbReference>
<evidence type="ECO:0000256" key="8">
    <source>
        <dbReference type="ARBA" id="ARBA00023242"/>
    </source>
</evidence>
<dbReference type="SUPFAM" id="SSF50978">
    <property type="entry name" value="WD40 repeat-like"/>
    <property type="match status" value="1"/>
</dbReference>
<dbReference type="GO" id="GO:0042799">
    <property type="term" value="F:histone H4K20 methyltransferase activity"/>
    <property type="evidence" value="ECO:0007669"/>
    <property type="project" value="TreeGrafter"/>
</dbReference>
<gene>
    <name evidence="12" type="ORF">MSPICULIGERA_LOCUS2779</name>
</gene>
<organism evidence="12 13">
    <name type="scientific">Mesorhabditis spiculigera</name>
    <dbReference type="NCBI Taxonomy" id="96644"/>
    <lineage>
        <taxon>Eukaryota</taxon>
        <taxon>Metazoa</taxon>
        <taxon>Ecdysozoa</taxon>
        <taxon>Nematoda</taxon>
        <taxon>Chromadorea</taxon>
        <taxon>Rhabditida</taxon>
        <taxon>Rhabditina</taxon>
        <taxon>Rhabditomorpha</taxon>
        <taxon>Rhabditoidea</taxon>
        <taxon>Rhabditidae</taxon>
        <taxon>Mesorhabditinae</taxon>
        <taxon>Mesorhabditis</taxon>
    </lineage>
</organism>
<reference evidence="12" key="1">
    <citation type="submission" date="2023-06" db="EMBL/GenBank/DDBJ databases">
        <authorList>
            <person name="Delattre M."/>
        </authorList>
    </citation>
    <scope>NUCLEOTIDE SEQUENCE</scope>
    <source>
        <strain evidence="12">AF72</strain>
    </source>
</reference>
<dbReference type="EMBL" id="CATQJA010000795">
    <property type="protein sequence ID" value="CAJ0564083.1"/>
    <property type="molecule type" value="Genomic_DNA"/>
</dbReference>
<dbReference type="InterPro" id="IPR001680">
    <property type="entry name" value="WD40_rpt"/>
</dbReference>
<evidence type="ECO:0000256" key="5">
    <source>
        <dbReference type="ARBA" id="ARBA00022679"/>
    </source>
</evidence>
<keyword evidence="9" id="KW-0853">WD repeat</keyword>
<feature type="compositionally biased region" description="Polar residues" evidence="10">
    <location>
        <begin position="713"/>
        <end position="722"/>
    </location>
</feature>
<keyword evidence="6" id="KW-0949">S-adenosyl-L-methionine</keyword>
<dbReference type="AlphaFoldDB" id="A0AA36FVP8"/>
<dbReference type="PROSITE" id="PS50082">
    <property type="entry name" value="WD_REPEATS_2"/>
    <property type="match status" value="1"/>
</dbReference>
<comment type="subcellular location">
    <subcellularLocation>
        <location evidence="2">Chromosome</location>
    </subcellularLocation>
    <subcellularLocation>
        <location evidence="1">Nucleus</location>
    </subcellularLocation>
</comment>
<evidence type="ECO:0000256" key="10">
    <source>
        <dbReference type="SAM" id="MobiDB-lite"/>
    </source>
</evidence>
<keyword evidence="5" id="KW-0808">Transferase</keyword>
<dbReference type="GO" id="GO:0005694">
    <property type="term" value="C:chromosome"/>
    <property type="evidence" value="ECO:0007669"/>
    <property type="project" value="UniProtKB-SubCell"/>
</dbReference>
<feature type="repeat" description="WD" evidence="9">
    <location>
        <begin position="247"/>
        <end position="288"/>
    </location>
</feature>